<keyword evidence="3" id="KW-0732">Signal</keyword>
<reference evidence="4" key="1">
    <citation type="submission" date="2023-07" db="EMBL/GenBank/DDBJ databases">
        <title>Black Yeasts Isolated from many extreme environments.</title>
        <authorList>
            <person name="Coleine C."/>
            <person name="Stajich J.E."/>
            <person name="Selbmann L."/>
        </authorList>
    </citation>
    <scope>NUCLEOTIDE SEQUENCE</scope>
    <source>
        <strain evidence="4">CCFEE 5485</strain>
    </source>
</reference>
<dbReference type="AlphaFoldDB" id="A0AAE0TUE7"/>
<sequence>MRFHSIPRPLLQLITTILLSTPTTYASPQPILSQLAGFDYNELFARWDCGGTYCGYSSQLCCSAGSTCYTDPAQQAQCGVATATGAAAGAAGGYWSTYYTTFTETDTHLTTQLMSTYIGGAAATPTSQTCNYALNETPCGSICCASNQQCYSPGQCVAAVGGSSGYYSSAYVTPTSTQGVTGIIVATGTAPVRGTSSSQVLVTQTVSPTTTIPFQTPVATGANITLTGTQANNSGLSGGAIAGIVIGVLVALFLLALLCLFCCARGIWNAFFGGGRKKRSRVEVEEYERRSHRTSGGGGGGRTWYGARKPQRSSSRYDERRESKSGGGLLAVGGGLAALWALLGLKRKREDRNRTDEKYSDVSYSSDYYTSESSASSDDRRTRDAPRDTRRSVSRR</sequence>
<feature type="transmembrane region" description="Helical" evidence="2">
    <location>
        <begin position="326"/>
        <end position="345"/>
    </location>
</feature>
<evidence type="ECO:0000256" key="2">
    <source>
        <dbReference type="SAM" id="Phobius"/>
    </source>
</evidence>
<feature type="compositionally biased region" description="Low complexity" evidence="1">
    <location>
        <begin position="361"/>
        <end position="376"/>
    </location>
</feature>
<feature type="compositionally biased region" description="Basic and acidic residues" evidence="1">
    <location>
        <begin position="315"/>
        <end position="324"/>
    </location>
</feature>
<keyword evidence="2" id="KW-1133">Transmembrane helix</keyword>
<feature type="region of interest" description="Disordered" evidence="1">
    <location>
        <begin position="282"/>
        <end position="326"/>
    </location>
</feature>
<feature type="transmembrane region" description="Helical" evidence="2">
    <location>
        <begin position="240"/>
        <end position="268"/>
    </location>
</feature>
<proteinExistence type="predicted"/>
<comment type="caution">
    <text evidence="4">The sequence shown here is derived from an EMBL/GenBank/DDBJ whole genome shotgun (WGS) entry which is preliminary data.</text>
</comment>
<evidence type="ECO:0000256" key="1">
    <source>
        <dbReference type="SAM" id="MobiDB-lite"/>
    </source>
</evidence>
<feature type="chain" id="PRO_5042224697" evidence="3">
    <location>
        <begin position="27"/>
        <end position="396"/>
    </location>
</feature>
<dbReference type="EMBL" id="JAUTXT010000034">
    <property type="protein sequence ID" value="KAK3672251.1"/>
    <property type="molecule type" value="Genomic_DNA"/>
</dbReference>
<keyword evidence="2" id="KW-0472">Membrane</keyword>
<evidence type="ECO:0000313" key="4">
    <source>
        <dbReference type="EMBL" id="KAK3672251.1"/>
    </source>
</evidence>
<dbReference type="PANTHER" id="PTHR16861">
    <property type="entry name" value="GLYCOPROTEIN 38"/>
    <property type="match status" value="1"/>
</dbReference>
<dbReference type="PANTHER" id="PTHR16861:SF10">
    <property type="entry name" value="MID2 DOMAIN-CONTAINING PROTEIN"/>
    <property type="match status" value="1"/>
</dbReference>
<feature type="region of interest" description="Disordered" evidence="1">
    <location>
        <begin position="350"/>
        <end position="396"/>
    </location>
</feature>
<evidence type="ECO:0000256" key="3">
    <source>
        <dbReference type="SAM" id="SignalP"/>
    </source>
</evidence>
<feature type="signal peptide" evidence="3">
    <location>
        <begin position="1"/>
        <end position="26"/>
    </location>
</feature>
<dbReference type="Proteomes" id="UP001274830">
    <property type="component" value="Unassembled WGS sequence"/>
</dbReference>
<feature type="compositionally biased region" description="Basic and acidic residues" evidence="1">
    <location>
        <begin position="350"/>
        <end position="360"/>
    </location>
</feature>
<gene>
    <name evidence="4" type="ORF">LTR78_007791</name>
</gene>
<keyword evidence="5" id="KW-1185">Reference proteome</keyword>
<feature type="compositionally biased region" description="Basic and acidic residues" evidence="1">
    <location>
        <begin position="377"/>
        <end position="396"/>
    </location>
</feature>
<organism evidence="4 5">
    <name type="scientific">Recurvomyces mirabilis</name>
    <dbReference type="NCBI Taxonomy" id="574656"/>
    <lineage>
        <taxon>Eukaryota</taxon>
        <taxon>Fungi</taxon>
        <taxon>Dikarya</taxon>
        <taxon>Ascomycota</taxon>
        <taxon>Pezizomycotina</taxon>
        <taxon>Dothideomycetes</taxon>
        <taxon>Dothideomycetidae</taxon>
        <taxon>Mycosphaerellales</taxon>
        <taxon>Teratosphaeriaceae</taxon>
        <taxon>Recurvomyces</taxon>
    </lineage>
</organism>
<name>A0AAE0TUE7_9PEZI</name>
<keyword evidence="2" id="KW-0812">Transmembrane</keyword>
<evidence type="ECO:0000313" key="5">
    <source>
        <dbReference type="Proteomes" id="UP001274830"/>
    </source>
</evidence>
<accession>A0AAE0TUE7</accession>
<protein>
    <submittedName>
        <fullName evidence="4">Uncharacterized protein</fullName>
    </submittedName>
</protein>